<accession>A0AA38J332</accession>
<dbReference type="PRINTS" id="PR00081">
    <property type="entry name" value="GDHRDH"/>
</dbReference>
<dbReference type="EMBL" id="JANVFO010000083">
    <property type="protein sequence ID" value="KAJ3715614.1"/>
    <property type="molecule type" value="Genomic_DNA"/>
</dbReference>
<proteinExistence type="inferred from homology"/>
<dbReference type="Pfam" id="PF00106">
    <property type="entry name" value="adh_short"/>
    <property type="match status" value="1"/>
</dbReference>
<evidence type="ECO:0008006" key="4">
    <source>
        <dbReference type="Google" id="ProtNLM"/>
    </source>
</evidence>
<comment type="caution">
    <text evidence="2">The sequence shown here is derived from an EMBL/GenBank/DDBJ whole genome shotgun (WGS) entry which is preliminary data.</text>
</comment>
<evidence type="ECO:0000313" key="2">
    <source>
        <dbReference type="EMBL" id="KAJ3715614.1"/>
    </source>
</evidence>
<dbReference type="PANTHER" id="PTHR43544:SF12">
    <property type="entry name" value="NAD(P)-BINDING ROSSMANN-FOLD SUPERFAMILY PROTEIN"/>
    <property type="match status" value="1"/>
</dbReference>
<dbReference type="Proteomes" id="UP001176059">
    <property type="component" value="Unassembled WGS sequence"/>
</dbReference>
<dbReference type="InterPro" id="IPR051468">
    <property type="entry name" value="Fungal_SecMetab_SDRs"/>
</dbReference>
<dbReference type="Gene3D" id="3.40.50.720">
    <property type="entry name" value="NAD(P)-binding Rossmann-like Domain"/>
    <property type="match status" value="1"/>
</dbReference>
<gene>
    <name evidence="2" type="ORF">DFJ43DRAFT_842485</name>
</gene>
<dbReference type="InterPro" id="IPR002347">
    <property type="entry name" value="SDR_fam"/>
</dbReference>
<evidence type="ECO:0000313" key="3">
    <source>
        <dbReference type="Proteomes" id="UP001176059"/>
    </source>
</evidence>
<protein>
    <recommendedName>
        <fullName evidence="4">NAD(P)-binding protein</fullName>
    </recommendedName>
</protein>
<comment type="similarity">
    <text evidence="1">Belongs to the short-chain dehydrogenases/reductases (SDR) family.</text>
</comment>
<dbReference type="GO" id="GO:0016491">
    <property type="term" value="F:oxidoreductase activity"/>
    <property type="evidence" value="ECO:0007669"/>
    <property type="project" value="TreeGrafter"/>
</dbReference>
<evidence type="ECO:0000256" key="1">
    <source>
        <dbReference type="ARBA" id="ARBA00006484"/>
    </source>
</evidence>
<sequence>MPSRNFFLVTPSTRGLSLALTRNLLRTTDLPVFATYRRGKKEEVKEHILKPFNDSGNVDPTRLKLLYLDLLSENSIEQAAKELEEEIGSWAKNTSNQDKTTPSIEKAFLTGGILHPEKSSADLKLSEMMEAFQTNVISHLLLIKHFSKFLPKNHPQTVANDELAKWVHISARVGSISDNVRGGWYSYRASKAALNQVIKTFDLQLQMKKTAAMCVGIHPGTMRTELSKDFWKSSSVNRLFDPEDAAKNIIDVLQKLDESKRGKIWDWKGEEILP</sequence>
<dbReference type="PANTHER" id="PTHR43544">
    <property type="entry name" value="SHORT-CHAIN DEHYDROGENASE/REDUCTASE"/>
    <property type="match status" value="1"/>
</dbReference>
<organism evidence="2 3">
    <name type="scientific">Lentinula guzmanii</name>
    <dbReference type="NCBI Taxonomy" id="2804957"/>
    <lineage>
        <taxon>Eukaryota</taxon>
        <taxon>Fungi</taxon>
        <taxon>Dikarya</taxon>
        <taxon>Basidiomycota</taxon>
        <taxon>Agaricomycotina</taxon>
        <taxon>Agaricomycetes</taxon>
        <taxon>Agaricomycetidae</taxon>
        <taxon>Agaricales</taxon>
        <taxon>Marasmiineae</taxon>
        <taxon>Omphalotaceae</taxon>
        <taxon>Lentinula</taxon>
    </lineage>
</organism>
<dbReference type="AlphaFoldDB" id="A0AA38J332"/>
<reference evidence="2" key="2">
    <citation type="journal article" date="2023" name="Proc. Natl. Acad. Sci. U.S.A.">
        <title>A global phylogenomic analysis of the shiitake genus Lentinula.</title>
        <authorList>
            <person name="Sierra-Patev S."/>
            <person name="Min B."/>
            <person name="Naranjo-Ortiz M."/>
            <person name="Looney B."/>
            <person name="Konkel Z."/>
            <person name="Slot J.C."/>
            <person name="Sakamoto Y."/>
            <person name="Steenwyk J.L."/>
            <person name="Rokas A."/>
            <person name="Carro J."/>
            <person name="Camarero S."/>
            <person name="Ferreira P."/>
            <person name="Molpeceres G."/>
            <person name="Ruiz-Duenas F.J."/>
            <person name="Serrano A."/>
            <person name="Henrissat B."/>
            <person name="Drula E."/>
            <person name="Hughes K.W."/>
            <person name="Mata J.L."/>
            <person name="Ishikawa N.K."/>
            <person name="Vargas-Isla R."/>
            <person name="Ushijima S."/>
            <person name="Smith C.A."/>
            <person name="Donoghue J."/>
            <person name="Ahrendt S."/>
            <person name="Andreopoulos W."/>
            <person name="He G."/>
            <person name="LaButti K."/>
            <person name="Lipzen A."/>
            <person name="Ng V."/>
            <person name="Riley R."/>
            <person name="Sandor L."/>
            <person name="Barry K."/>
            <person name="Martinez A.T."/>
            <person name="Xiao Y."/>
            <person name="Gibbons J.G."/>
            <person name="Terashima K."/>
            <person name="Grigoriev I.V."/>
            <person name="Hibbett D."/>
        </authorList>
    </citation>
    <scope>NUCLEOTIDE SEQUENCE</scope>
    <source>
        <strain evidence="2">ET3784</strain>
    </source>
</reference>
<reference evidence="2" key="1">
    <citation type="submission" date="2022-08" db="EMBL/GenBank/DDBJ databases">
        <authorList>
            <consortium name="DOE Joint Genome Institute"/>
            <person name="Min B."/>
            <person name="Sierra-Patev S."/>
            <person name="Naranjo-Ortiz M."/>
            <person name="Looney B."/>
            <person name="Konkel Z."/>
            <person name="Slot J.C."/>
            <person name="Sakamoto Y."/>
            <person name="Steenwyk J.L."/>
            <person name="Rokas A."/>
            <person name="Carro J."/>
            <person name="Camarero S."/>
            <person name="Ferreira P."/>
            <person name="Molpeceres G."/>
            <person name="Ruiz-duenas F.J."/>
            <person name="Serrano A."/>
            <person name="Henrissat B."/>
            <person name="Drula E."/>
            <person name="Hughes K.W."/>
            <person name="Mata J.L."/>
            <person name="Ishikawa N.K."/>
            <person name="Vargas-Isla R."/>
            <person name="Ushijima S."/>
            <person name="Smith C.A."/>
            <person name="Ahrendt S."/>
            <person name="Andreopoulos W."/>
            <person name="He G."/>
            <person name="LaButti K."/>
            <person name="Lipzen A."/>
            <person name="Ng V."/>
            <person name="Riley R."/>
            <person name="Sandor L."/>
            <person name="Barry K."/>
            <person name="Martinez A.T."/>
            <person name="Xiao Y."/>
            <person name="Gibbons J.G."/>
            <person name="Terashima K."/>
            <person name="Hibbett D.S."/>
            <person name="Grigoriev I.V."/>
        </authorList>
    </citation>
    <scope>NUCLEOTIDE SEQUENCE</scope>
    <source>
        <strain evidence="2">ET3784</strain>
    </source>
</reference>
<keyword evidence="3" id="KW-1185">Reference proteome</keyword>
<name>A0AA38J332_9AGAR</name>
<dbReference type="SUPFAM" id="SSF51735">
    <property type="entry name" value="NAD(P)-binding Rossmann-fold domains"/>
    <property type="match status" value="1"/>
</dbReference>
<dbReference type="GO" id="GO:0005737">
    <property type="term" value="C:cytoplasm"/>
    <property type="evidence" value="ECO:0007669"/>
    <property type="project" value="TreeGrafter"/>
</dbReference>
<dbReference type="InterPro" id="IPR036291">
    <property type="entry name" value="NAD(P)-bd_dom_sf"/>
</dbReference>